<evidence type="ECO:0000256" key="11">
    <source>
        <dbReference type="NCBIfam" id="TIGR00232"/>
    </source>
</evidence>
<feature type="binding site" evidence="15">
    <location>
        <position position="188"/>
    </location>
    <ligand>
        <name>Mg(2+)</name>
        <dbReference type="ChEBI" id="CHEBI:18420"/>
    </ligand>
</feature>
<dbReference type="FunFam" id="3.40.50.970:FF:000003">
    <property type="entry name" value="Transketolase"/>
    <property type="match status" value="1"/>
</dbReference>
<dbReference type="GO" id="GO:0005829">
    <property type="term" value="C:cytosol"/>
    <property type="evidence" value="ECO:0007669"/>
    <property type="project" value="TreeGrafter"/>
</dbReference>
<comment type="cofactor">
    <cofactor evidence="1">
        <name>Ca(2+)</name>
        <dbReference type="ChEBI" id="CHEBI:29108"/>
    </cofactor>
</comment>
<feature type="transmembrane region" description="Helical" evidence="17">
    <location>
        <begin position="420"/>
        <end position="440"/>
    </location>
</feature>
<feature type="binding site" evidence="13">
    <location>
        <position position="356"/>
    </location>
    <ligand>
        <name>substrate</name>
    </ligand>
</feature>
<reference evidence="19 20" key="1">
    <citation type="journal article" date="2009" name="J. Bacteriol.">
        <title>Complete and draft genome sequences of six members of the Aquificales.</title>
        <authorList>
            <person name="Reysenbach A.L."/>
            <person name="Hamamura N."/>
            <person name="Podar M."/>
            <person name="Griffiths E."/>
            <person name="Ferreira S."/>
            <person name="Hochstein R."/>
            <person name="Heidelberg J."/>
            <person name="Johnson J."/>
            <person name="Mead D."/>
            <person name="Pohorille A."/>
            <person name="Sarmiento M."/>
            <person name="Schweighofer K."/>
            <person name="Seshadri R."/>
            <person name="Voytek M.A."/>
        </authorList>
    </citation>
    <scope>NUCLEOTIDE SEQUENCE [LARGE SCALE GENOMIC DNA]</scope>
    <source>
        <strain evidence="20">DSM 14350 / EX-H1</strain>
    </source>
</reference>
<feature type="binding site" evidence="14">
    <location>
        <position position="436"/>
    </location>
    <ligand>
        <name>thiamine diphosphate</name>
        <dbReference type="ChEBI" id="CHEBI:58937"/>
    </ligand>
</feature>
<evidence type="ECO:0000256" key="5">
    <source>
        <dbReference type="ARBA" id="ARBA00013152"/>
    </source>
</evidence>
<feature type="binding site" evidence="13">
    <location>
        <position position="261"/>
    </location>
    <ligand>
        <name>substrate</name>
    </ligand>
</feature>
<dbReference type="HOGENOM" id="CLU_009227_0_0_0"/>
<feature type="binding site" evidence="15">
    <location>
        <position position="186"/>
    </location>
    <ligand>
        <name>Mg(2+)</name>
        <dbReference type="ChEBI" id="CHEBI:18420"/>
    </ligand>
</feature>
<dbReference type="Gene3D" id="3.40.50.920">
    <property type="match status" value="1"/>
</dbReference>
<dbReference type="Pfam" id="PF22613">
    <property type="entry name" value="Transketolase_C_1"/>
    <property type="match status" value="1"/>
</dbReference>
<dbReference type="InterPro" id="IPR005474">
    <property type="entry name" value="Transketolase_N"/>
</dbReference>
<keyword evidence="20" id="KW-1185">Reference proteome</keyword>
<dbReference type="InterPro" id="IPR033247">
    <property type="entry name" value="Transketolase_fam"/>
</dbReference>
<evidence type="ECO:0000256" key="1">
    <source>
        <dbReference type="ARBA" id="ARBA00001913"/>
    </source>
</evidence>
<evidence type="ECO:0000313" key="19">
    <source>
        <dbReference type="EMBL" id="ACO03930.1"/>
    </source>
</evidence>
<dbReference type="GO" id="GO:0009052">
    <property type="term" value="P:pentose-phosphate shunt, non-oxidative branch"/>
    <property type="evidence" value="ECO:0007669"/>
    <property type="project" value="UniProtKB-ARBA"/>
</dbReference>
<dbReference type="CDD" id="cd02012">
    <property type="entry name" value="TPP_TK"/>
    <property type="match status" value="1"/>
</dbReference>
<evidence type="ECO:0000256" key="7">
    <source>
        <dbReference type="ARBA" id="ARBA00022723"/>
    </source>
</evidence>
<feature type="binding site" evidence="14">
    <location>
        <position position="261"/>
    </location>
    <ligand>
        <name>thiamine diphosphate</name>
        <dbReference type="ChEBI" id="CHEBI:58937"/>
    </ligand>
</feature>
<dbReference type="FunFam" id="3.40.50.970:FF:000004">
    <property type="entry name" value="Transketolase"/>
    <property type="match status" value="1"/>
</dbReference>
<dbReference type="Gene3D" id="3.40.50.970">
    <property type="match status" value="2"/>
</dbReference>
<feature type="binding site" evidence="15">
    <location>
        <position position="156"/>
    </location>
    <ligand>
        <name>Mg(2+)</name>
        <dbReference type="ChEBI" id="CHEBI:18420"/>
    </ligand>
</feature>
<dbReference type="InterPro" id="IPR005478">
    <property type="entry name" value="Transketolase_bac-like"/>
</dbReference>
<dbReference type="PANTHER" id="PTHR43522:SF2">
    <property type="entry name" value="TRANSKETOLASE 1-RELATED"/>
    <property type="match status" value="1"/>
</dbReference>
<dbReference type="RefSeq" id="WP_012676169.1">
    <property type="nucleotide sequence ID" value="NC_012440.1"/>
</dbReference>
<feature type="binding site" evidence="13">
    <location>
        <position position="27"/>
    </location>
    <ligand>
        <name>substrate</name>
    </ligand>
</feature>
<dbReference type="Pfam" id="PF02779">
    <property type="entry name" value="Transket_pyr"/>
    <property type="match status" value="1"/>
</dbReference>
<feature type="binding site" evidence="13">
    <location>
        <position position="383"/>
    </location>
    <ligand>
        <name>substrate</name>
    </ligand>
</feature>
<feature type="domain" description="Transketolase-like pyrimidine-binding" evidence="18">
    <location>
        <begin position="353"/>
        <end position="523"/>
    </location>
</feature>
<comment type="similarity">
    <text evidence="3">Belongs to the transketolase family.</text>
</comment>
<feature type="binding site" evidence="13">
    <location>
        <position position="468"/>
    </location>
    <ligand>
        <name>substrate</name>
    </ligand>
</feature>
<proteinExistence type="inferred from homology"/>
<dbReference type="STRING" id="123214.PERMA_1704"/>
<dbReference type="eggNOG" id="COG0021">
    <property type="taxonomic scope" value="Bacteria"/>
</dbReference>
<evidence type="ECO:0000256" key="9">
    <source>
        <dbReference type="ARBA" id="ARBA00023052"/>
    </source>
</evidence>
<evidence type="ECO:0000256" key="14">
    <source>
        <dbReference type="PIRSR" id="PIRSR605478-3"/>
    </source>
</evidence>
<dbReference type="PANTHER" id="PTHR43522">
    <property type="entry name" value="TRANSKETOLASE"/>
    <property type="match status" value="1"/>
</dbReference>
<dbReference type="SUPFAM" id="SSF52518">
    <property type="entry name" value="Thiamin diphosphate-binding fold (THDP-binding)"/>
    <property type="match status" value="2"/>
</dbReference>
<evidence type="ECO:0000256" key="8">
    <source>
        <dbReference type="ARBA" id="ARBA00022842"/>
    </source>
</evidence>
<evidence type="ECO:0000256" key="13">
    <source>
        <dbReference type="PIRSR" id="PIRSR605478-2"/>
    </source>
</evidence>
<keyword evidence="9 14" id="KW-0786">Thiamine pyrophosphate</keyword>
<evidence type="ECO:0000259" key="18">
    <source>
        <dbReference type="SMART" id="SM00861"/>
    </source>
</evidence>
<dbReference type="InterPro" id="IPR049557">
    <property type="entry name" value="Transketolase_CS"/>
</dbReference>
<evidence type="ECO:0000256" key="4">
    <source>
        <dbReference type="ARBA" id="ARBA00011738"/>
    </source>
</evidence>
<evidence type="ECO:0000256" key="3">
    <source>
        <dbReference type="ARBA" id="ARBA00007131"/>
    </source>
</evidence>
<comment type="cofactor">
    <cofactor evidence="14">
        <name>thiamine diphosphate</name>
        <dbReference type="ChEBI" id="CHEBI:58937"/>
    </cofactor>
    <text evidence="14">Binds 1 thiamine pyrophosphate per subunit. During the reaction, the substrate forms a covalent intermediate with the cofactor.</text>
</comment>
<name>C0QS22_PERMH</name>
<comment type="subunit">
    <text evidence="4">Homodimer.</text>
</comment>
<dbReference type="GO" id="GO:0046872">
    <property type="term" value="F:metal ion binding"/>
    <property type="evidence" value="ECO:0007669"/>
    <property type="project" value="UniProtKB-KW"/>
</dbReference>
<accession>C0QS22</accession>
<feature type="binding site" evidence="14">
    <location>
        <position position="157"/>
    </location>
    <ligand>
        <name>thiamine diphosphate</name>
        <dbReference type="ChEBI" id="CHEBI:58937"/>
    </ligand>
</feature>
<feature type="binding site" evidence="14">
    <location>
        <begin position="115"/>
        <end position="117"/>
    </location>
    <ligand>
        <name>thiamine diphosphate</name>
        <dbReference type="ChEBI" id="CHEBI:58937"/>
    </ligand>
</feature>
<feature type="site" description="Important for catalytic activity" evidence="16">
    <location>
        <position position="27"/>
    </location>
</feature>
<dbReference type="OrthoDB" id="8732661at2"/>
<evidence type="ECO:0000256" key="2">
    <source>
        <dbReference type="ARBA" id="ARBA00001941"/>
    </source>
</evidence>
<evidence type="ECO:0000256" key="17">
    <source>
        <dbReference type="SAM" id="Phobius"/>
    </source>
</evidence>
<dbReference type="InterPro" id="IPR009014">
    <property type="entry name" value="Transketo_C/PFOR_II"/>
</dbReference>
<organism evidence="19 20">
    <name type="scientific">Persephonella marina (strain DSM 14350 / EX-H1)</name>
    <dbReference type="NCBI Taxonomy" id="123214"/>
    <lineage>
        <taxon>Bacteria</taxon>
        <taxon>Pseudomonadati</taxon>
        <taxon>Aquificota</taxon>
        <taxon>Aquificia</taxon>
        <taxon>Aquificales</taxon>
        <taxon>Hydrogenothermaceae</taxon>
        <taxon>Persephonella</taxon>
    </lineage>
</organism>
<feature type="binding site" evidence="14">
    <location>
        <position position="186"/>
    </location>
    <ligand>
        <name>thiamine diphosphate</name>
        <dbReference type="ChEBI" id="CHEBI:58937"/>
    </ligand>
</feature>
<feature type="active site" description="Proton donor" evidence="12">
    <location>
        <position position="410"/>
    </location>
</feature>
<evidence type="ECO:0000256" key="10">
    <source>
        <dbReference type="ARBA" id="ARBA00049473"/>
    </source>
</evidence>
<comment type="cofactor">
    <cofactor evidence="15">
        <name>Mg(2+)</name>
        <dbReference type="ChEBI" id="CHEBI:18420"/>
    </cofactor>
    <text evidence="15">Binds 1 Mg(2+) ion per subunit. Can also utilize other divalent metal cations, such as Ca(2+), Mn(2+) and Co(2+).</text>
</comment>
<dbReference type="InterPro" id="IPR029061">
    <property type="entry name" value="THDP-binding"/>
</dbReference>
<evidence type="ECO:0000256" key="16">
    <source>
        <dbReference type="PIRSR" id="PIRSR605478-5"/>
    </source>
</evidence>
<dbReference type="NCBIfam" id="TIGR00232">
    <property type="entry name" value="tktlase_bact"/>
    <property type="match status" value="1"/>
</dbReference>
<keyword evidence="17" id="KW-0472">Membrane</keyword>
<keyword evidence="17" id="KW-1133">Transmembrane helix</keyword>
<gene>
    <name evidence="19" type="primary">tkt</name>
    <name evidence="19" type="ordered locus">PERMA_1704</name>
</gene>
<dbReference type="AlphaFoldDB" id="C0QS22"/>
<evidence type="ECO:0000256" key="12">
    <source>
        <dbReference type="PIRSR" id="PIRSR605478-1"/>
    </source>
</evidence>
<dbReference type="SMART" id="SM00861">
    <property type="entry name" value="Transket_pyr"/>
    <property type="match status" value="1"/>
</dbReference>
<evidence type="ECO:0000313" key="20">
    <source>
        <dbReference type="Proteomes" id="UP000001366"/>
    </source>
</evidence>
<feature type="binding site" evidence="13">
    <location>
        <position position="472"/>
    </location>
    <ligand>
        <name>substrate</name>
    </ligand>
</feature>
<keyword evidence="7 15" id="KW-0479">Metal-binding</keyword>
<comment type="cofactor">
    <cofactor evidence="2">
        <name>Co(2+)</name>
        <dbReference type="ChEBI" id="CHEBI:48828"/>
    </cofactor>
</comment>
<dbReference type="EMBL" id="CP001230">
    <property type="protein sequence ID" value="ACO03930.1"/>
    <property type="molecule type" value="Genomic_DNA"/>
</dbReference>
<dbReference type="Proteomes" id="UP000001366">
    <property type="component" value="Chromosome"/>
</dbReference>
<evidence type="ECO:0000256" key="6">
    <source>
        <dbReference type="ARBA" id="ARBA00022679"/>
    </source>
</evidence>
<dbReference type="PROSITE" id="PS00801">
    <property type="entry name" value="TRANSKETOLASE_1"/>
    <property type="match status" value="1"/>
</dbReference>
<dbReference type="GO" id="GO:0004802">
    <property type="term" value="F:transketolase activity"/>
    <property type="evidence" value="ECO:0007669"/>
    <property type="project" value="UniProtKB-UniRule"/>
</dbReference>
<feature type="site" description="Important for catalytic activity" evidence="16">
    <location>
        <position position="261"/>
    </location>
</feature>
<comment type="catalytic activity">
    <reaction evidence="10">
        <text>D-sedoheptulose 7-phosphate + D-glyceraldehyde 3-phosphate = aldehydo-D-ribose 5-phosphate + D-xylulose 5-phosphate</text>
        <dbReference type="Rhea" id="RHEA:10508"/>
        <dbReference type="ChEBI" id="CHEBI:57483"/>
        <dbReference type="ChEBI" id="CHEBI:57737"/>
        <dbReference type="ChEBI" id="CHEBI:58273"/>
        <dbReference type="ChEBI" id="CHEBI:59776"/>
        <dbReference type="EC" id="2.2.1.1"/>
    </reaction>
</comment>
<dbReference type="InterPro" id="IPR005475">
    <property type="entry name" value="Transketolase-like_Pyr-bd"/>
</dbReference>
<keyword evidence="17" id="KW-0812">Transmembrane</keyword>
<dbReference type="KEGG" id="pmx:PERMA_1704"/>
<feature type="binding site" evidence="13">
    <location>
        <position position="518"/>
    </location>
    <ligand>
        <name>substrate</name>
    </ligand>
</feature>
<keyword evidence="8 15" id="KW-0460">Magnesium</keyword>
<feature type="binding site" evidence="14">
    <location>
        <position position="67"/>
    </location>
    <ligand>
        <name>thiamine diphosphate</name>
        <dbReference type="ChEBI" id="CHEBI:58937"/>
    </ligand>
</feature>
<dbReference type="Pfam" id="PF00456">
    <property type="entry name" value="Transketolase_N"/>
    <property type="match status" value="1"/>
</dbReference>
<keyword evidence="6 19" id="KW-0808">Transferase</keyword>
<dbReference type="SUPFAM" id="SSF52922">
    <property type="entry name" value="TK C-terminal domain-like"/>
    <property type="match status" value="1"/>
</dbReference>
<sequence>MENIDQLCVNTIRILSLDQIQKAKSGHPGMPLGAAPMAYVLWDRVLKHNPKNPNWFNRDRFILSAGHGSAMLYSLLHLYGYDLPLDELKRFRQLGSKTPGHPEYGLTPGVEATTGPLGQGFGMGVGMAIAECYLSNYFNRDGFNIVDHYTYAIVSDGDLMEGISSEAAALAGRLKLGKLIYLYDDNHITIEGDTNLAWNEDIELRFKAHGWHVITVSDGNDLDAIYGAIKAAQDEKERPSLIKIRTHIGYGSPKQDDPEVHGAPLSDEEARETKRFFGFPDDKEFYIPQEALEHFRKAIERGEKWEREWSEMFKEYEKAYPDLAEEFKRFISGELPEGWDRNLPEFKDTSKKIATRSASGETLNVLADRLPNLIGGSADLAPSNKVVMKGKGDFYCETPTGRNIHFGIREHAMGTAVNGMALHGGIIPFGATFFVFTNYMRASIRMAALMDIHSIFIFTHDSIGVGEDGPTHQPVEHLMSFRIMPNMTVIRPADANETVEAWKIALERKKPVMLVLTRQNVPVLDPSRYPIKEGVKKGAYILEDCENPDLILVGTGSEVHVVLDAKKILDQKGVKSRVVSMPSWELFLEQDESYRKEVIPENIPKVVVEAGVALGWKDIVGDNSIIIGLDRFGESAPGDVLMKEFGFTPENVAEKALSVLQKIA</sequence>
<dbReference type="CDD" id="cd07033">
    <property type="entry name" value="TPP_PYR_DXS_TK_like"/>
    <property type="match status" value="1"/>
</dbReference>
<evidence type="ECO:0000256" key="15">
    <source>
        <dbReference type="PIRSR" id="PIRSR605478-4"/>
    </source>
</evidence>
<feature type="binding site" evidence="13">
    <location>
        <position position="460"/>
    </location>
    <ligand>
        <name>substrate</name>
    </ligand>
</feature>
<dbReference type="EC" id="2.2.1.1" evidence="5 11"/>
<dbReference type="PaxDb" id="123214-PERMA_1704"/>
<dbReference type="FunFam" id="3.40.50.920:FF:000003">
    <property type="entry name" value="Transketolase"/>
    <property type="match status" value="1"/>
</dbReference>
<dbReference type="InterPro" id="IPR055152">
    <property type="entry name" value="Transketolase-like_C_2"/>
</dbReference>
<protein>
    <recommendedName>
        <fullName evidence="5 11">Transketolase</fullName>
        <ecNumber evidence="5 11">2.2.1.1</ecNumber>
    </recommendedName>
</protein>